<feature type="transmembrane region" description="Helical" evidence="9">
    <location>
        <begin position="104"/>
        <end position="123"/>
    </location>
</feature>
<evidence type="ECO:0000259" key="10">
    <source>
        <dbReference type="Pfam" id="PF00361"/>
    </source>
</evidence>
<feature type="domain" description="NADH:quinone oxidoreductase/Mrp antiporter transmembrane" evidence="10">
    <location>
        <begin position="124"/>
        <end position="417"/>
    </location>
</feature>
<gene>
    <name evidence="11" type="ORF">KCH_06680</name>
</gene>
<organism evidence="11 12">
    <name type="scientific">Kitasatospora cheerisanensis KCTC 2395</name>
    <dbReference type="NCBI Taxonomy" id="1348663"/>
    <lineage>
        <taxon>Bacteria</taxon>
        <taxon>Bacillati</taxon>
        <taxon>Actinomycetota</taxon>
        <taxon>Actinomycetes</taxon>
        <taxon>Kitasatosporales</taxon>
        <taxon>Streptomycetaceae</taxon>
        <taxon>Kitasatospora</taxon>
    </lineage>
</organism>
<keyword evidence="6 9" id="KW-0472">Membrane</keyword>
<dbReference type="AlphaFoldDB" id="A0A066Z1A0"/>
<feature type="transmembrane region" description="Helical" evidence="9">
    <location>
        <begin position="232"/>
        <end position="255"/>
    </location>
</feature>
<sequence>MPLLGAALLAVAGRWLPRTARDALAGCCALAQVLCLVALWVRTGDGVSVSWLGGWRPVGGSSVGIVLAADRIGVLLALVAAVLVLAVVGYSWRYFEEPAGRKGGVYPALLLLFSAGMCGFALTGDLFDAFVFFELMGAVAYALTGFRIEDPRPLHGALAFGIVNSLAAYCSLLGIGLLYARTGELGLAQLGRALDGRPPDALVRCAFVLVLAGPLVKAAAAPFHFWLPDAHAVAPSPVCMLLSGVMVELGVYGAARIHRTVFAGPGGVPADAVRPVLLALGVVTALVGAVMCWQQRHLKRLLAFSTVGHIGLFLVSFALLTPAGVAGAAVYLAGHAGCKAALFGLCGVLLDRFGSVDEHGLFGRGRELPFTAALFALGGLALAGLPPFGTGLGKALAEDAAGEWAWWLPALYVLVSAVTGGAVLRACARVFGGRGRHPAEHPDEPETTGEGEEPEVRDPTRPLPLPVLAVPALLLAACLAIGLCPPLARQLAAAAARFTDRAGYLDAVLHEAAALPALVPPPAGWTAPGLLLGLLSTALACALAAAALRGPLPAPPGPAPAPRAPPPPLRPAGRLRHLAPGRPGRPARGDHRTGLNRRPRGTAGRGAEDRPRERGAGGAATYRMRTARPAGSGFGTRRADAPSVRGGEERQQAGVDRVRALQGEAVARAREDLGLRVRDQGGDPAQHPAGRSSALRAPIRARTGTVIPRSSSSPKGGAAGRAAGFQVRMPSISGASISGGAASAGLASRRARAGRRRRGASMPNRPATM</sequence>
<evidence type="ECO:0000313" key="12">
    <source>
        <dbReference type="Proteomes" id="UP000027178"/>
    </source>
</evidence>
<keyword evidence="12" id="KW-1185">Reference proteome</keyword>
<keyword evidence="3" id="KW-1003">Cell membrane</keyword>
<proteinExistence type="inferred from homology"/>
<evidence type="ECO:0000256" key="7">
    <source>
        <dbReference type="RuleBase" id="RU000320"/>
    </source>
</evidence>
<name>A0A066Z1A0_9ACTN</name>
<evidence type="ECO:0000256" key="6">
    <source>
        <dbReference type="ARBA" id="ARBA00023136"/>
    </source>
</evidence>
<accession>A0A066Z1A0</accession>
<dbReference type="InterPro" id="IPR050586">
    <property type="entry name" value="CPA3_Na-H_Antiporter_D"/>
</dbReference>
<feature type="compositionally biased region" description="Basic residues" evidence="8">
    <location>
        <begin position="749"/>
        <end position="759"/>
    </location>
</feature>
<keyword evidence="11" id="KW-0830">Ubiquinone</keyword>
<comment type="caution">
    <text evidence="11">The sequence shown here is derived from an EMBL/GenBank/DDBJ whole genome shotgun (WGS) entry which is preliminary data.</text>
</comment>
<comment type="subcellular location">
    <subcellularLocation>
        <location evidence="1">Cell membrane</location>
        <topology evidence="1">Multi-pass membrane protein</topology>
    </subcellularLocation>
    <subcellularLocation>
        <location evidence="7">Membrane</location>
        <topology evidence="7">Multi-pass membrane protein</topology>
    </subcellularLocation>
</comment>
<feature type="region of interest" description="Disordered" evidence="8">
    <location>
        <begin position="435"/>
        <end position="460"/>
    </location>
</feature>
<evidence type="ECO:0000256" key="5">
    <source>
        <dbReference type="ARBA" id="ARBA00022989"/>
    </source>
</evidence>
<feature type="compositionally biased region" description="Low complexity" evidence="8">
    <location>
        <begin position="732"/>
        <end position="748"/>
    </location>
</feature>
<protein>
    <submittedName>
        <fullName evidence="11">NADH-ubiquinone/plastoquinone (Complex I) oxidoreductase</fullName>
    </submittedName>
</protein>
<feature type="transmembrane region" description="Helical" evidence="9">
    <location>
        <begin position="275"/>
        <end position="294"/>
    </location>
</feature>
<evidence type="ECO:0000256" key="1">
    <source>
        <dbReference type="ARBA" id="ARBA00004651"/>
    </source>
</evidence>
<feature type="transmembrane region" description="Helical" evidence="9">
    <location>
        <begin position="404"/>
        <end position="427"/>
    </location>
</feature>
<dbReference type="eggNOG" id="COG0651">
    <property type="taxonomic scope" value="Bacteria"/>
</dbReference>
<dbReference type="PANTHER" id="PTHR42703">
    <property type="entry name" value="NADH DEHYDROGENASE"/>
    <property type="match status" value="1"/>
</dbReference>
<evidence type="ECO:0000256" key="2">
    <source>
        <dbReference type="ARBA" id="ARBA00005346"/>
    </source>
</evidence>
<dbReference type="Proteomes" id="UP000027178">
    <property type="component" value="Unassembled WGS sequence"/>
</dbReference>
<evidence type="ECO:0000256" key="8">
    <source>
        <dbReference type="SAM" id="MobiDB-lite"/>
    </source>
</evidence>
<feature type="compositionally biased region" description="Pro residues" evidence="8">
    <location>
        <begin position="554"/>
        <end position="570"/>
    </location>
</feature>
<dbReference type="Pfam" id="PF00361">
    <property type="entry name" value="Proton_antipo_M"/>
    <property type="match status" value="1"/>
</dbReference>
<dbReference type="InterPro" id="IPR003918">
    <property type="entry name" value="NADH_UbQ_OxRdtase"/>
</dbReference>
<dbReference type="EMBL" id="JNBY01000028">
    <property type="protein sequence ID" value="KDN87558.1"/>
    <property type="molecule type" value="Genomic_DNA"/>
</dbReference>
<feature type="compositionally biased region" description="Basic and acidic residues" evidence="8">
    <location>
        <begin position="606"/>
        <end position="615"/>
    </location>
</feature>
<keyword evidence="4 7" id="KW-0812">Transmembrane</keyword>
<evidence type="ECO:0000256" key="9">
    <source>
        <dbReference type="SAM" id="Phobius"/>
    </source>
</evidence>
<dbReference type="PATRIC" id="fig|1348663.4.peg.637"/>
<feature type="transmembrane region" description="Helical" evidence="9">
    <location>
        <begin position="72"/>
        <end position="92"/>
    </location>
</feature>
<feature type="transmembrane region" description="Helical" evidence="9">
    <location>
        <begin position="129"/>
        <end position="146"/>
    </location>
</feature>
<evidence type="ECO:0000256" key="4">
    <source>
        <dbReference type="ARBA" id="ARBA00022692"/>
    </source>
</evidence>
<feature type="transmembrane region" description="Helical" evidence="9">
    <location>
        <begin position="201"/>
        <end position="220"/>
    </location>
</feature>
<evidence type="ECO:0000313" key="11">
    <source>
        <dbReference type="EMBL" id="KDN87558.1"/>
    </source>
</evidence>
<dbReference type="InterPro" id="IPR001750">
    <property type="entry name" value="ND/Mrp_TM"/>
</dbReference>
<dbReference type="GO" id="GO:0005886">
    <property type="term" value="C:plasma membrane"/>
    <property type="evidence" value="ECO:0007669"/>
    <property type="project" value="UniProtKB-SubCell"/>
</dbReference>
<feature type="transmembrane region" description="Helical" evidence="9">
    <location>
        <begin position="467"/>
        <end position="488"/>
    </location>
</feature>
<evidence type="ECO:0000256" key="3">
    <source>
        <dbReference type="ARBA" id="ARBA00022475"/>
    </source>
</evidence>
<feature type="region of interest" description="Disordered" evidence="8">
    <location>
        <begin position="732"/>
        <end position="769"/>
    </location>
</feature>
<feature type="region of interest" description="Disordered" evidence="8">
    <location>
        <begin position="554"/>
        <end position="654"/>
    </location>
</feature>
<dbReference type="PANTHER" id="PTHR42703:SF1">
    <property type="entry name" value="NA(+)_H(+) ANTIPORTER SUBUNIT D1"/>
    <property type="match status" value="1"/>
</dbReference>
<dbReference type="HOGENOM" id="CLU_007100_9_4_11"/>
<dbReference type="PRINTS" id="PR01437">
    <property type="entry name" value="NUOXDRDTASE4"/>
</dbReference>
<keyword evidence="5 9" id="KW-1133">Transmembrane helix</keyword>
<reference evidence="11 12" key="1">
    <citation type="submission" date="2014-05" db="EMBL/GenBank/DDBJ databases">
        <title>Draft Genome Sequence of Kitasatospora cheerisanensis KCTC 2395.</title>
        <authorList>
            <person name="Nam D.H."/>
        </authorList>
    </citation>
    <scope>NUCLEOTIDE SEQUENCE [LARGE SCALE GENOMIC DNA]</scope>
    <source>
        <strain evidence="11 12">KCTC 2395</strain>
    </source>
</reference>
<comment type="similarity">
    <text evidence="2">Belongs to the CPA3 antiporters (TC 2.A.63) subunit D family.</text>
</comment>
<dbReference type="GO" id="GO:0008137">
    <property type="term" value="F:NADH dehydrogenase (ubiquinone) activity"/>
    <property type="evidence" value="ECO:0007669"/>
    <property type="project" value="InterPro"/>
</dbReference>
<dbReference type="GO" id="GO:0042773">
    <property type="term" value="P:ATP synthesis coupled electron transport"/>
    <property type="evidence" value="ECO:0007669"/>
    <property type="project" value="InterPro"/>
</dbReference>
<feature type="transmembrane region" description="Helical" evidence="9">
    <location>
        <begin position="158"/>
        <end position="181"/>
    </location>
</feature>
<feature type="transmembrane region" description="Helical" evidence="9">
    <location>
        <begin position="370"/>
        <end position="392"/>
    </location>
</feature>